<dbReference type="Proteomes" id="UP000004393">
    <property type="component" value="Unassembled WGS sequence"/>
</dbReference>
<accession>A0AA87FKE9</accession>
<sequence>RYAIFFDKRLTVETKTGTIDPLKEDIYVLRRTYDGSANVDQI</sequence>
<comment type="caution">
    <text evidence="1">The sequence shown here is derived from an EMBL/GenBank/DDBJ whole genome shotgun (WGS) entry which is preliminary data.</text>
</comment>
<name>A0AA87FKE9_9ENTE</name>
<protein>
    <submittedName>
        <fullName evidence="1">Uncharacterized protein</fullName>
    </submittedName>
</protein>
<organism evidence="1 2">
    <name type="scientific">Enterococcus saccharolyticus 30_1</name>
    <dbReference type="NCBI Taxonomy" id="742813"/>
    <lineage>
        <taxon>Bacteria</taxon>
        <taxon>Bacillati</taxon>
        <taxon>Bacillota</taxon>
        <taxon>Bacilli</taxon>
        <taxon>Lactobacillales</taxon>
        <taxon>Enterococcaceae</taxon>
        <taxon>Enterococcus</taxon>
    </lineage>
</organism>
<keyword evidence="2" id="KW-1185">Reference proteome</keyword>
<proteinExistence type="predicted"/>
<evidence type="ECO:0000313" key="1">
    <source>
        <dbReference type="EMBL" id="EHG31497.1"/>
    </source>
</evidence>
<dbReference type="AlphaFoldDB" id="A0AA87FKE9"/>
<evidence type="ECO:0000313" key="2">
    <source>
        <dbReference type="Proteomes" id="UP000004393"/>
    </source>
</evidence>
<feature type="non-terminal residue" evidence="1">
    <location>
        <position position="1"/>
    </location>
</feature>
<reference evidence="1 2" key="1">
    <citation type="submission" date="2011-10" db="EMBL/GenBank/DDBJ databases">
        <title>The Genome Sequence of Enterococcus saccharolyticus 30_1.</title>
        <authorList>
            <consortium name="The Broad Institute Genome Sequencing Platform"/>
            <person name="Earl A."/>
            <person name="Ward D."/>
            <person name="Feldgarden M."/>
            <person name="Gevers D."/>
            <person name="Daigneault M."/>
            <person name="Strauss J."/>
            <person name="Allen-Vercoe E."/>
            <person name="Young S.K."/>
            <person name="Zeng Q."/>
            <person name="Gargeya S."/>
            <person name="Fitzgerald M."/>
            <person name="Haas B."/>
            <person name="Abouelleil A."/>
            <person name="Alvarado L."/>
            <person name="Arachchi H.M."/>
            <person name="Berlin A."/>
            <person name="Brown A."/>
            <person name="Chapman S.B."/>
            <person name="Chen Z."/>
            <person name="Dunbar C."/>
            <person name="Freedman E."/>
            <person name="Gearin G."/>
            <person name="Gellesch M."/>
            <person name="Goldberg J."/>
            <person name="Griggs A."/>
            <person name="Gujja S."/>
            <person name="Heiman D."/>
            <person name="Howarth C."/>
            <person name="Larson L."/>
            <person name="Lui A."/>
            <person name="MacDonald P.J.P."/>
            <person name="Montmayeur A."/>
            <person name="Murphy C."/>
            <person name="Neiman D."/>
            <person name="Pearson M."/>
            <person name="Priest M."/>
            <person name="Roberts A."/>
            <person name="Saif S."/>
            <person name="Shea T."/>
            <person name="Shenoy N."/>
            <person name="Sisk P."/>
            <person name="Stolte C."/>
            <person name="Sykes S."/>
            <person name="Wortman J."/>
            <person name="Nusbaum C."/>
            <person name="Birren B."/>
        </authorList>
    </citation>
    <scope>NUCLEOTIDE SEQUENCE [LARGE SCALE GENOMIC DNA]</scope>
    <source>
        <strain evidence="1 2">30_1</strain>
    </source>
</reference>
<gene>
    <name evidence="1" type="ORF">HMPREF9478_00341</name>
</gene>
<dbReference type="EMBL" id="ADLY01000006">
    <property type="protein sequence ID" value="EHG31497.1"/>
    <property type="molecule type" value="Genomic_DNA"/>
</dbReference>